<sequence length="315" mass="36676">KEYHTVQSECLENYDPLHSDPPEFSREIFTGELNRYLLNSNNFVDPENRHLFPYDPKTWKSADELYHIFLGRAMEESEKKNFEIAISYLDFAQALDLEPTDHICLKNIKDVCDCVPKIVGINPGLALFRADLFLMLEKHYLAVIGSTYASMKFIEALKYCKQTNYFTTWVFCSKFVSETLNIMAYYESGAYSFVRNCLEDFEKCLNEFTDFLTDGSCEKNQMYKLRTCVLEIKKGLTGEKPDACIDKRIIDFIEADYEKMKQEFDNFNEPDECNQFGKIAKTLKKAGHHAWNSIFPTEFLLKEVQADIAQTAKIY</sequence>
<evidence type="ECO:0000313" key="2">
    <source>
        <dbReference type="WBParaSite" id="ACRNAN_scaffold8520.g32822.t1"/>
    </source>
</evidence>
<proteinExistence type="predicted"/>
<accession>A0A914EI28</accession>
<name>A0A914EI28_9BILA</name>
<dbReference type="AlphaFoldDB" id="A0A914EI28"/>
<dbReference type="Proteomes" id="UP000887540">
    <property type="component" value="Unplaced"/>
</dbReference>
<organism evidence="1 2">
    <name type="scientific">Acrobeloides nanus</name>
    <dbReference type="NCBI Taxonomy" id="290746"/>
    <lineage>
        <taxon>Eukaryota</taxon>
        <taxon>Metazoa</taxon>
        <taxon>Ecdysozoa</taxon>
        <taxon>Nematoda</taxon>
        <taxon>Chromadorea</taxon>
        <taxon>Rhabditida</taxon>
        <taxon>Tylenchina</taxon>
        <taxon>Cephalobomorpha</taxon>
        <taxon>Cephaloboidea</taxon>
        <taxon>Cephalobidae</taxon>
        <taxon>Acrobeloides</taxon>
    </lineage>
</organism>
<protein>
    <submittedName>
        <fullName evidence="2">Uncharacterized protein</fullName>
    </submittedName>
</protein>
<evidence type="ECO:0000313" key="1">
    <source>
        <dbReference type="Proteomes" id="UP000887540"/>
    </source>
</evidence>
<dbReference type="WBParaSite" id="ACRNAN_scaffold8520.g32822.t1">
    <property type="protein sequence ID" value="ACRNAN_scaffold8520.g32822.t1"/>
    <property type="gene ID" value="ACRNAN_scaffold8520.g32822"/>
</dbReference>
<reference evidence="2" key="1">
    <citation type="submission" date="2022-11" db="UniProtKB">
        <authorList>
            <consortium name="WormBaseParasite"/>
        </authorList>
    </citation>
    <scope>IDENTIFICATION</scope>
</reference>
<keyword evidence="1" id="KW-1185">Reference proteome</keyword>